<gene>
    <name evidence="9" type="ORF">AAP_01514</name>
</gene>
<feature type="transmembrane region" description="Helical" evidence="7">
    <location>
        <begin position="345"/>
        <end position="363"/>
    </location>
</feature>
<feature type="transmembrane region" description="Helical" evidence="7">
    <location>
        <begin position="197"/>
        <end position="220"/>
    </location>
</feature>
<keyword evidence="10" id="KW-1185">Reference proteome</keyword>
<evidence type="ECO:0000259" key="8">
    <source>
        <dbReference type="PROSITE" id="PS50850"/>
    </source>
</evidence>
<dbReference type="PANTHER" id="PTHR48022">
    <property type="entry name" value="PLASTIDIC GLUCOSE TRANSPORTER 4"/>
    <property type="match status" value="1"/>
</dbReference>
<dbReference type="PROSITE" id="PS50850">
    <property type="entry name" value="MFS"/>
    <property type="match status" value="1"/>
</dbReference>
<comment type="similarity">
    <text evidence="2">Belongs to the major facilitator superfamily. Sugar transporter (TC 2.A.1.1) family.</text>
</comment>
<dbReference type="PANTHER" id="PTHR48022:SF59">
    <property type="entry name" value="MAJOR FACILITATOR SUPERFAMILY (MFS) PROFILE DOMAIN-CONTAINING PROTEIN"/>
    <property type="match status" value="1"/>
</dbReference>
<reference evidence="9 10" key="1">
    <citation type="journal article" date="2016" name="Genome Biol. Evol.">
        <title>Divergent and convergent evolution of fungal pathogenicity.</title>
        <authorList>
            <person name="Shang Y."/>
            <person name="Xiao G."/>
            <person name="Zheng P."/>
            <person name="Cen K."/>
            <person name="Zhan S."/>
            <person name="Wang C."/>
        </authorList>
    </citation>
    <scope>NUCLEOTIDE SEQUENCE [LARGE SCALE GENOMIC DNA]</scope>
    <source>
        <strain evidence="9 10">ARSEF 7405</strain>
    </source>
</reference>
<evidence type="ECO:0000256" key="6">
    <source>
        <dbReference type="ARBA" id="ARBA00023136"/>
    </source>
</evidence>
<feature type="transmembrane region" description="Helical" evidence="7">
    <location>
        <begin position="110"/>
        <end position="131"/>
    </location>
</feature>
<evidence type="ECO:0000256" key="5">
    <source>
        <dbReference type="ARBA" id="ARBA00022989"/>
    </source>
</evidence>
<dbReference type="VEuPathDB" id="FungiDB:AAP_01514"/>
<accession>A0A168BAC6</accession>
<protein>
    <submittedName>
        <fullName evidence="9">General substrate transporter</fullName>
    </submittedName>
</protein>
<feature type="transmembrane region" description="Helical" evidence="7">
    <location>
        <begin position="137"/>
        <end position="158"/>
    </location>
</feature>
<comment type="caution">
    <text evidence="9">The sequence shown here is derived from an EMBL/GenBank/DDBJ whole genome shotgun (WGS) entry which is preliminary data.</text>
</comment>
<evidence type="ECO:0000256" key="2">
    <source>
        <dbReference type="ARBA" id="ARBA00010992"/>
    </source>
</evidence>
<evidence type="ECO:0000313" key="9">
    <source>
        <dbReference type="EMBL" id="KZZ95026.1"/>
    </source>
</evidence>
<dbReference type="InterPro" id="IPR003663">
    <property type="entry name" value="Sugar/inositol_transpt"/>
</dbReference>
<dbReference type="PRINTS" id="PR00171">
    <property type="entry name" value="SUGRTRNSPORT"/>
</dbReference>
<keyword evidence="5 7" id="KW-1133">Transmembrane helix</keyword>
<feature type="domain" description="Major facilitator superfamily (MFS) profile" evidence="8">
    <location>
        <begin position="35"/>
        <end position="469"/>
    </location>
</feature>
<dbReference type="Pfam" id="PF00083">
    <property type="entry name" value="Sugar_tr"/>
    <property type="match status" value="1"/>
</dbReference>
<organism evidence="9 10">
    <name type="scientific">Ascosphaera apis ARSEF 7405</name>
    <dbReference type="NCBI Taxonomy" id="392613"/>
    <lineage>
        <taxon>Eukaryota</taxon>
        <taxon>Fungi</taxon>
        <taxon>Dikarya</taxon>
        <taxon>Ascomycota</taxon>
        <taxon>Pezizomycotina</taxon>
        <taxon>Eurotiomycetes</taxon>
        <taxon>Eurotiomycetidae</taxon>
        <taxon>Onygenales</taxon>
        <taxon>Ascosphaeraceae</taxon>
        <taxon>Ascosphaera</taxon>
    </lineage>
</organism>
<feature type="transmembrane region" description="Helical" evidence="7">
    <location>
        <begin position="442"/>
        <end position="465"/>
    </location>
</feature>
<evidence type="ECO:0000256" key="3">
    <source>
        <dbReference type="ARBA" id="ARBA00022448"/>
    </source>
</evidence>
<dbReference type="InterPro" id="IPR020846">
    <property type="entry name" value="MFS_dom"/>
</dbReference>
<feature type="transmembrane region" description="Helical" evidence="7">
    <location>
        <begin position="27"/>
        <end position="48"/>
    </location>
</feature>
<dbReference type="Proteomes" id="UP000242877">
    <property type="component" value="Unassembled WGS sequence"/>
</dbReference>
<evidence type="ECO:0000313" key="10">
    <source>
        <dbReference type="Proteomes" id="UP000242877"/>
    </source>
</evidence>
<feature type="transmembrane region" description="Helical" evidence="7">
    <location>
        <begin position="77"/>
        <end position="98"/>
    </location>
</feature>
<feature type="transmembrane region" description="Helical" evidence="7">
    <location>
        <begin position="170"/>
        <end position="191"/>
    </location>
</feature>
<feature type="transmembrane region" description="Helical" evidence="7">
    <location>
        <begin position="379"/>
        <end position="402"/>
    </location>
</feature>
<evidence type="ECO:0000256" key="7">
    <source>
        <dbReference type="SAM" id="Phobius"/>
    </source>
</evidence>
<evidence type="ECO:0000256" key="4">
    <source>
        <dbReference type="ARBA" id="ARBA00022692"/>
    </source>
</evidence>
<keyword evidence="3" id="KW-0813">Transport</keyword>
<proteinExistence type="inferred from homology"/>
<dbReference type="EMBL" id="AZGZ01000005">
    <property type="protein sequence ID" value="KZZ95026.1"/>
    <property type="molecule type" value="Genomic_DNA"/>
</dbReference>
<comment type="subcellular location">
    <subcellularLocation>
        <location evidence="1">Membrane</location>
        <topology evidence="1">Multi-pass membrane protein</topology>
    </subcellularLocation>
</comment>
<sequence>MGLKTIFTESTIAKYVRKIRESPSQLIANYHLLSTVTYYALCGFPLAWDQASSGVVPSLPGFKNTFRISSATNAKDISNFVSFVYIGAGVGAGLAYFFNDRIGRRWSTRLYMTVWMVGQLIATFSEGSLGALYTARIISGLGIGATTVIGPVGVVETAPVEFRGLIGAWFNLYMLMGGFVSTFTTLGVYLHVPEGRLQYQIVFFVPIIFSGFHTALSFFVCESPRWLYLSDKHEECIETLQKLRGLPLEDARVQTELKELQRSVQRQRSIGPGIVAAVRQTFLVPSNLRRVQQVVFAYALAQLSGANNITSYLMPILKMIGTGGGPDRSMFISGMYDALGRRKSMIFGITVQMISDIYIAVFIKCRQDGPTPSASAGKAAIAMIFVHGFGYATGLLVLPYVFGAELWPDEIRSFGASFGQLFHWFFYYGLNQGLPSLLSETHNWGAFVFFAAWCFIAGIYTFFVIPETAGRSFEEMEYLFEQPIYKAYRTSKQLEKSCSTSSDMERGVEVDEITDASSSSSGGHEARKGAAIIISQC</sequence>
<keyword evidence="4 7" id="KW-0812">Transmembrane</keyword>
<evidence type="ECO:0000256" key="1">
    <source>
        <dbReference type="ARBA" id="ARBA00004141"/>
    </source>
</evidence>
<dbReference type="InterPro" id="IPR050360">
    <property type="entry name" value="MFS_Sugar_Transporters"/>
</dbReference>
<dbReference type="GO" id="GO:0016020">
    <property type="term" value="C:membrane"/>
    <property type="evidence" value="ECO:0007669"/>
    <property type="project" value="UniProtKB-SubCell"/>
</dbReference>
<name>A0A168BAC6_9EURO</name>
<dbReference type="SUPFAM" id="SSF103473">
    <property type="entry name" value="MFS general substrate transporter"/>
    <property type="match status" value="1"/>
</dbReference>
<dbReference type="GO" id="GO:0005351">
    <property type="term" value="F:carbohydrate:proton symporter activity"/>
    <property type="evidence" value="ECO:0007669"/>
    <property type="project" value="TreeGrafter"/>
</dbReference>
<dbReference type="InterPro" id="IPR036259">
    <property type="entry name" value="MFS_trans_sf"/>
</dbReference>
<keyword evidence="6 7" id="KW-0472">Membrane</keyword>
<dbReference type="AlphaFoldDB" id="A0A168BAC6"/>
<dbReference type="Gene3D" id="1.20.1250.20">
    <property type="entry name" value="MFS general substrate transporter like domains"/>
    <property type="match status" value="1"/>
</dbReference>
<dbReference type="OrthoDB" id="508119at2759"/>
<dbReference type="InterPro" id="IPR005828">
    <property type="entry name" value="MFS_sugar_transport-like"/>
</dbReference>